<feature type="region of interest" description="Disordered" evidence="1">
    <location>
        <begin position="1"/>
        <end position="32"/>
    </location>
</feature>
<reference evidence="3" key="1">
    <citation type="journal article" date="2020" name="BMC Genomics">
        <title>Correction to: Identification and distribution of gene clusters required for synthesis of sphingolipid metabolism inhibitors in diverse species of the filamentous fungus Fusarium.</title>
        <authorList>
            <person name="Kim H.S."/>
            <person name="Lohmar J.M."/>
            <person name="Busman M."/>
            <person name="Brown D.W."/>
            <person name="Naumann T.A."/>
            <person name="Divon H.H."/>
            <person name="Lysoe E."/>
            <person name="Uhlig S."/>
            <person name="Proctor R.H."/>
        </authorList>
    </citation>
    <scope>NUCLEOTIDE SEQUENCE [LARGE SCALE GENOMIC DNA]</scope>
    <source>
        <strain evidence="3">NRRL 25331</strain>
    </source>
</reference>
<evidence type="ECO:0000313" key="2">
    <source>
        <dbReference type="EMBL" id="KAF5685138.1"/>
    </source>
</evidence>
<gene>
    <name evidence="2" type="ORF">FCIRC_3576</name>
</gene>
<proteinExistence type="predicted"/>
<organism evidence="2 3">
    <name type="scientific">Fusarium circinatum</name>
    <name type="common">Pitch canker fungus</name>
    <name type="synonym">Gibberella circinata</name>
    <dbReference type="NCBI Taxonomy" id="48490"/>
    <lineage>
        <taxon>Eukaryota</taxon>
        <taxon>Fungi</taxon>
        <taxon>Dikarya</taxon>
        <taxon>Ascomycota</taxon>
        <taxon>Pezizomycotina</taxon>
        <taxon>Sordariomycetes</taxon>
        <taxon>Hypocreomycetidae</taxon>
        <taxon>Hypocreales</taxon>
        <taxon>Nectriaceae</taxon>
        <taxon>Fusarium</taxon>
        <taxon>Fusarium fujikuroi species complex</taxon>
    </lineage>
</organism>
<dbReference type="EMBL" id="JAAQPE010000115">
    <property type="protein sequence ID" value="KAF5685138.1"/>
    <property type="molecule type" value="Genomic_DNA"/>
</dbReference>
<evidence type="ECO:0000256" key="1">
    <source>
        <dbReference type="SAM" id="MobiDB-lite"/>
    </source>
</evidence>
<comment type="caution">
    <text evidence="2">The sequence shown here is derived from an EMBL/GenBank/DDBJ whole genome shotgun (WGS) entry which is preliminary data.</text>
</comment>
<sequence length="1022" mass="116553">MASKSRLQDHPSFIEGDYRMVQESPRPKPVKKMFTDEHRYHKKDHSETTRKRPITKHSERIVIDLEEDELSSDAIGRMMSISNGSSGDCFGQGSARDLLMRSWTRQVLISNVYPLSLYEKKAERGYCTDIPFDVHRAWFNSTLSFRYSHNYDEEREVQADLFEIGSTHTDGCLGPFNLNTVGYHDALMYGVNFRWMHIKLDSPEVPVLGLLEDLVKECPCISDHLKTVALKVILEASEQHSELTHRNPEVCTGNIIRYVGRHQAYPTHDDLHYNQSWDTEPVMFVSTPFLTVELDKARNRSSGGNLSRSPLEFIYGAGSKNDQPFWLAEATVNSPKLHITRMMRVPEASFLLIGSEVLISISSVPWKLMLPVPATIAINREDERPQREFYSVQIIYDTDIGVDSLKVWKGCSYGDFLRKALGLSQDEELNLSSYRLVDESKRTVDHPSWSKYLKSGEVERHEFSLIDCSSETSTVHSNMSVAAPPVSEPQKSNKSSSVSFSDSVFRPTVVYYILPELPPSKSTLREPSQSSFEILYYKHSRVIMNQKDNIQALLSLGIDLDERPKQKFPCFLSQSLGQDTIESLVIDGYVELRHQKDKLQQSILQTPYTDLLTDSSAYTRHTVYERCKILCLVTGNELSPLAFEPHGQKHWVYEIHRPFDILKLQSIFTLFDEIFSYFLPESSTVAACSVSKRYWGALDLQIYLSTLLIPNSGQFAISPLLTFVTQGDLGIALKDLPDDSCEHCINGAVYSSIHDALNHLHQHHIKCHHNDQDTSMLNDPCAIWVYSKLLDPKPDEETFEPASSFYRDLMKMLSNVKGIYASNVVDDQNMKISLGHYFSNIICRFLLAAAHSLSINKALLEDSETDMGHNEYEFSYINSQIDAINDKMKEQFRLVTHHAKVSGMARNGINRPITADIGPEFLLANLIINLQRWAIDPNTGSRMDANAFCKIFHLAGQPAAVKDLRRRRILEISALEEEMDALCVITEIQRRVNKAYTKILCPDFFQQDTTDDEYVKNRSKRP</sequence>
<dbReference type="AlphaFoldDB" id="A0A8H5UCW8"/>
<evidence type="ECO:0000313" key="3">
    <source>
        <dbReference type="Proteomes" id="UP000572754"/>
    </source>
</evidence>
<protein>
    <submittedName>
        <fullName evidence="2">Mg2+ transporter</fullName>
    </submittedName>
</protein>
<name>A0A8H5UCW8_FUSCI</name>
<dbReference type="Proteomes" id="UP000572754">
    <property type="component" value="Unassembled WGS sequence"/>
</dbReference>
<reference evidence="2 3" key="2">
    <citation type="submission" date="2020-05" db="EMBL/GenBank/DDBJ databases">
        <title>Identification and distribution of gene clusters putatively required for synthesis of sphingolipid metabolism inhibitors in phylogenetically diverse species of the filamentous fungus Fusarium.</title>
        <authorList>
            <person name="Kim H.-S."/>
            <person name="Busman M."/>
            <person name="Brown D.W."/>
            <person name="Divon H."/>
            <person name="Uhlig S."/>
            <person name="Proctor R.H."/>
        </authorList>
    </citation>
    <scope>NUCLEOTIDE SEQUENCE [LARGE SCALE GENOMIC DNA]</scope>
    <source>
        <strain evidence="2 3">NRRL 25331</strain>
    </source>
</reference>
<accession>A0A8H5UCW8</accession>
<keyword evidence="3" id="KW-1185">Reference proteome</keyword>